<dbReference type="Proteomes" id="UP000275078">
    <property type="component" value="Unassembled WGS sequence"/>
</dbReference>
<evidence type="ECO:0000313" key="3">
    <source>
        <dbReference type="EMBL" id="RPA80945.1"/>
    </source>
</evidence>
<keyword evidence="1" id="KW-0175">Coiled coil</keyword>
<feature type="region of interest" description="Disordered" evidence="2">
    <location>
        <begin position="1"/>
        <end position="45"/>
    </location>
</feature>
<dbReference type="EMBL" id="ML119683">
    <property type="protein sequence ID" value="RPA80945.1"/>
    <property type="molecule type" value="Genomic_DNA"/>
</dbReference>
<proteinExistence type="predicted"/>
<protein>
    <submittedName>
        <fullName evidence="3">Uncharacterized protein</fullName>
    </submittedName>
</protein>
<keyword evidence="4" id="KW-1185">Reference proteome</keyword>
<feature type="region of interest" description="Disordered" evidence="2">
    <location>
        <begin position="218"/>
        <end position="254"/>
    </location>
</feature>
<gene>
    <name evidence="3" type="ORF">BJ508DRAFT_326793</name>
</gene>
<organism evidence="3 4">
    <name type="scientific">Ascobolus immersus RN42</name>
    <dbReference type="NCBI Taxonomy" id="1160509"/>
    <lineage>
        <taxon>Eukaryota</taxon>
        <taxon>Fungi</taxon>
        <taxon>Dikarya</taxon>
        <taxon>Ascomycota</taxon>
        <taxon>Pezizomycotina</taxon>
        <taxon>Pezizomycetes</taxon>
        <taxon>Pezizales</taxon>
        <taxon>Ascobolaceae</taxon>
        <taxon>Ascobolus</taxon>
    </lineage>
</organism>
<feature type="coiled-coil region" evidence="1">
    <location>
        <begin position="149"/>
        <end position="183"/>
    </location>
</feature>
<sequence length="286" mass="32683">MDGSNTHSDEEPPLPQVEDDTARSIVSTPTPDRNPRDDPLLPDSVFSDPEGTDYKLFPIGLASWRCLGHFMEIRCLIVNANASYPLPHIEMTGHLSVYDELIERYHTYFFWAENIGALHTINANYPMSLDYRLRESKYDNERKIVLDCSDKMEGMLDSVQNILQNLKRNALTEKKDVQEECEESPETLPTSPEELFLSETEYSKEELEALAAYKAGTLEFSDDEEMTASDLGPDEEYESEEDEIPPNSEELDPNGLVELEKGLRSIIEELHALQPRIPRPLNLIFR</sequence>
<dbReference type="AlphaFoldDB" id="A0A3N4I4B7"/>
<name>A0A3N4I4B7_ASCIM</name>
<feature type="compositionally biased region" description="Acidic residues" evidence="2">
    <location>
        <begin position="220"/>
        <end position="252"/>
    </location>
</feature>
<evidence type="ECO:0000256" key="1">
    <source>
        <dbReference type="SAM" id="Coils"/>
    </source>
</evidence>
<reference evidence="3 4" key="1">
    <citation type="journal article" date="2018" name="Nat. Ecol. Evol.">
        <title>Pezizomycetes genomes reveal the molecular basis of ectomycorrhizal truffle lifestyle.</title>
        <authorList>
            <person name="Murat C."/>
            <person name="Payen T."/>
            <person name="Noel B."/>
            <person name="Kuo A."/>
            <person name="Morin E."/>
            <person name="Chen J."/>
            <person name="Kohler A."/>
            <person name="Krizsan K."/>
            <person name="Balestrini R."/>
            <person name="Da Silva C."/>
            <person name="Montanini B."/>
            <person name="Hainaut M."/>
            <person name="Levati E."/>
            <person name="Barry K.W."/>
            <person name="Belfiori B."/>
            <person name="Cichocki N."/>
            <person name="Clum A."/>
            <person name="Dockter R.B."/>
            <person name="Fauchery L."/>
            <person name="Guy J."/>
            <person name="Iotti M."/>
            <person name="Le Tacon F."/>
            <person name="Lindquist E.A."/>
            <person name="Lipzen A."/>
            <person name="Malagnac F."/>
            <person name="Mello A."/>
            <person name="Molinier V."/>
            <person name="Miyauchi S."/>
            <person name="Poulain J."/>
            <person name="Riccioni C."/>
            <person name="Rubini A."/>
            <person name="Sitrit Y."/>
            <person name="Splivallo R."/>
            <person name="Traeger S."/>
            <person name="Wang M."/>
            <person name="Zifcakova L."/>
            <person name="Wipf D."/>
            <person name="Zambonelli A."/>
            <person name="Paolocci F."/>
            <person name="Nowrousian M."/>
            <person name="Ottonello S."/>
            <person name="Baldrian P."/>
            <person name="Spatafora J.W."/>
            <person name="Henrissat B."/>
            <person name="Nagy L.G."/>
            <person name="Aury J.M."/>
            <person name="Wincker P."/>
            <person name="Grigoriev I.V."/>
            <person name="Bonfante P."/>
            <person name="Martin F.M."/>
        </authorList>
    </citation>
    <scope>NUCLEOTIDE SEQUENCE [LARGE SCALE GENOMIC DNA]</scope>
    <source>
        <strain evidence="3 4">RN42</strain>
    </source>
</reference>
<accession>A0A3N4I4B7</accession>
<evidence type="ECO:0000256" key="2">
    <source>
        <dbReference type="SAM" id="MobiDB-lite"/>
    </source>
</evidence>
<evidence type="ECO:0000313" key="4">
    <source>
        <dbReference type="Proteomes" id="UP000275078"/>
    </source>
</evidence>